<feature type="domain" description="Protein MGARP N-terminal" evidence="3">
    <location>
        <begin position="3"/>
        <end position="149"/>
    </location>
</feature>
<keyword evidence="5" id="KW-1185">Reference proteome</keyword>
<sequence>MSSVPGGSGENILYTVLCGGAFVAALSYGYMTVISDQARFSERIDQIRARPKADWTPKPWPPKGKDEDEDGEAEAVEEEAAAAEAETIVEEAAEMVAEAAEAVSEVAEAVAEVAQEVEAAAEEVSEVAEAVEEAAVAEPSAVGAEETQSDVLLAAATAIELLKKPKENDDLAPPAEELPPPTVEKTVEKVAPAVSEVSAPEGSTPVTPADDGKASGTVKCVKVKSTWMIGPKVSPTITRPLSAYLVPAVHPCSKPSIGEGGDTHLAIHVRWRFRCCPTRERSFCVCSSDVKAVCAFDPLMKCFYADGTDMSHRDNARTPLARLVQEWFQEQETFTHMDQPPQSAEPNPTAQRPDSYHPYKILAK</sequence>
<evidence type="ECO:0000259" key="3">
    <source>
        <dbReference type="Pfam" id="PF14962"/>
    </source>
</evidence>
<feature type="compositionally biased region" description="Polar residues" evidence="1">
    <location>
        <begin position="335"/>
        <end position="352"/>
    </location>
</feature>
<dbReference type="PANTHER" id="PTHR22910">
    <property type="entry name" value="PROTEIN MGARP"/>
    <property type="match status" value="1"/>
</dbReference>
<feature type="transmembrane region" description="Helical" evidence="2">
    <location>
        <begin position="12"/>
        <end position="33"/>
    </location>
</feature>
<proteinExistence type="predicted"/>
<keyword evidence="2" id="KW-1133">Transmembrane helix</keyword>
<feature type="region of interest" description="Disordered" evidence="1">
    <location>
        <begin position="50"/>
        <end position="72"/>
    </location>
</feature>
<evidence type="ECO:0000313" key="4">
    <source>
        <dbReference type="EMBL" id="MEQ2277068.1"/>
    </source>
</evidence>
<reference evidence="4 5" key="1">
    <citation type="submission" date="2021-06" db="EMBL/GenBank/DDBJ databases">
        <authorList>
            <person name="Palmer J.M."/>
        </authorList>
    </citation>
    <scope>NUCLEOTIDE SEQUENCE [LARGE SCALE GENOMIC DNA]</scope>
    <source>
        <strain evidence="4 5">XR_2019</strain>
        <tissue evidence="4">Muscle</tissue>
    </source>
</reference>
<name>A0ABV0X572_9TELE</name>
<evidence type="ECO:0000256" key="2">
    <source>
        <dbReference type="SAM" id="Phobius"/>
    </source>
</evidence>
<dbReference type="PANTHER" id="PTHR22910:SF6">
    <property type="entry name" value="PROTEIN MGARP"/>
    <property type="match status" value="1"/>
</dbReference>
<gene>
    <name evidence="4" type="ORF">XENORESO_019107</name>
</gene>
<dbReference type="EMBL" id="JAHRIM010090776">
    <property type="protein sequence ID" value="MEQ2277068.1"/>
    <property type="molecule type" value="Genomic_DNA"/>
</dbReference>
<dbReference type="Pfam" id="PF14962">
    <property type="entry name" value="AIF-MLS"/>
    <property type="match status" value="1"/>
</dbReference>
<accession>A0ABV0X572</accession>
<organism evidence="4 5">
    <name type="scientific">Xenotaenia resolanae</name>
    <dbReference type="NCBI Taxonomy" id="208358"/>
    <lineage>
        <taxon>Eukaryota</taxon>
        <taxon>Metazoa</taxon>
        <taxon>Chordata</taxon>
        <taxon>Craniata</taxon>
        <taxon>Vertebrata</taxon>
        <taxon>Euteleostomi</taxon>
        <taxon>Actinopterygii</taxon>
        <taxon>Neopterygii</taxon>
        <taxon>Teleostei</taxon>
        <taxon>Neoteleostei</taxon>
        <taxon>Acanthomorphata</taxon>
        <taxon>Ovalentaria</taxon>
        <taxon>Atherinomorphae</taxon>
        <taxon>Cyprinodontiformes</taxon>
        <taxon>Goodeidae</taxon>
        <taxon>Xenotaenia</taxon>
    </lineage>
</organism>
<evidence type="ECO:0000313" key="5">
    <source>
        <dbReference type="Proteomes" id="UP001444071"/>
    </source>
</evidence>
<dbReference type="InterPro" id="IPR032773">
    <property type="entry name" value="MGARP_N"/>
</dbReference>
<dbReference type="Proteomes" id="UP001444071">
    <property type="component" value="Unassembled WGS sequence"/>
</dbReference>
<keyword evidence="2" id="KW-0812">Transmembrane</keyword>
<feature type="region of interest" description="Disordered" evidence="1">
    <location>
        <begin position="335"/>
        <end position="364"/>
    </location>
</feature>
<evidence type="ECO:0000256" key="1">
    <source>
        <dbReference type="SAM" id="MobiDB-lite"/>
    </source>
</evidence>
<dbReference type="InterPro" id="IPR026093">
    <property type="entry name" value="MGARP"/>
</dbReference>
<protein>
    <recommendedName>
        <fullName evidence="3">Protein MGARP N-terminal domain-containing protein</fullName>
    </recommendedName>
</protein>
<keyword evidence="2" id="KW-0472">Membrane</keyword>
<comment type="caution">
    <text evidence="4">The sequence shown here is derived from an EMBL/GenBank/DDBJ whole genome shotgun (WGS) entry which is preliminary data.</text>
</comment>